<accession>A0ABP6YDW6</accession>
<keyword evidence="3" id="KW-1185">Reference proteome</keyword>
<name>A0ABP6YDW6_9ACTN</name>
<sequence>MGRDGARSAHGAPLRGYGVRGTSGRVGAMECEAHGLPTSTRRFTRAGRDPLMGTRPAHVVTFGPS</sequence>
<evidence type="ECO:0000313" key="2">
    <source>
        <dbReference type="EMBL" id="GAA3581607.1"/>
    </source>
</evidence>
<dbReference type="Proteomes" id="UP001500707">
    <property type="component" value="Unassembled WGS sequence"/>
</dbReference>
<dbReference type="EMBL" id="BAABCE010000018">
    <property type="protein sequence ID" value="GAA3581607.1"/>
    <property type="molecule type" value="Genomic_DNA"/>
</dbReference>
<evidence type="ECO:0000256" key="1">
    <source>
        <dbReference type="SAM" id="MobiDB-lite"/>
    </source>
</evidence>
<proteinExistence type="predicted"/>
<evidence type="ECO:0000313" key="3">
    <source>
        <dbReference type="Proteomes" id="UP001500707"/>
    </source>
</evidence>
<protein>
    <submittedName>
        <fullName evidence="2">Uncharacterized protein</fullName>
    </submittedName>
</protein>
<feature type="region of interest" description="Disordered" evidence="1">
    <location>
        <begin position="38"/>
        <end position="65"/>
    </location>
</feature>
<gene>
    <name evidence="2" type="ORF">GCM10022295_73510</name>
</gene>
<organism evidence="2 3">
    <name type="scientific">Streptomyces osmaniensis</name>
    <dbReference type="NCBI Taxonomy" id="593134"/>
    <lineage>
        <taxon>Bacteria</taxon>
        <taxon>Bacillati</taxon>
        <taxon>Actinomycetota</taxon>
        <taxon>Actinomycetes</taxon>
        <taxon>Kitasatosporales</taxon>
        <taxon>Streptomycetaceae</taxon>
        <taxon>Streptomyces</taxon>
    </lineage>
</organism>
<reference evidence="3" key="1">
    <citation type="journal article" date="2019" name="Int. J. Syst. Evol. Microbiol.">
        <title>The Global Catalogue of Microorganisms (GCM) 10K type strain sequencing project: providing services to taxonomists for standard genome sequencing and annotation.</title>
        <authorList>
            <consortium name="The Broad Institute Genomics Platform"/>
            <consortium name="The Broad Institute Genome Sequencing Center for Infectious Disease"/>
            <person name="Wu L."/>
            <person name="Ma J."/>
        </authorList>
    </citation>
    <scope>NUCLEOTIDE SEQUENCE [LARGE SCALE GENOMIC DNA]</scope>
    <source>
        <strain evidence="3">JCM 17656</strain>
    </source>
</reference>
<comment type="caution">
    <text evidence="2">The sequence shown here is derived from an EMBL/GenBank/DDBJ whole genome shotgun (WGS) entry which is preliminary data.</text>
</comment>
<feature type="region of interest" description="Disordered" evidence="1">
    <location>
        <begin position="1"/>
        <end position="21"/>
    </location>
</feature>